<protein>
    <submittedName>
        <fullName evidence="3">DRBM domain-containing protein</fullName>
    </submittedName>
</protein>
<feature type="region of interest" description="Disordered" evidence="1">
    <location>
        <begin position="227"/>
        <end position="254"/>
    </location>
</feature>
<evidence type="ECO:0000313" key="3">
    <source>
        <dbReference type="WBParaSite" id="Csp11.Scaffold629.g8688.t2"/>
    </source>
</evidence>
<dbReference type="WBParaSite" id="Csp11.Scaffold629.g8688.t2">
    <property type="protein sequence ID" value="Csp11.Scaffold629.g8688.t2"/>
    <property type="gene ID" value="Csp11.Scaffold629.g8688"/>
</dbReference>
<evidence type="ECO:0000256" key="1">
    <source>
        <dbReference type="SAM" id="MobiDB-lite"/>
    </source>
</evidence>
<name>A0A1I7UF47_9PELO</name>
<accession>A0A1I7UF47</accession>
<evidence type="ECO:0000313" key="2">
    <source>
        <dbReference type="Proteomes" id="UP000095282"/>
    </source>
</evidence>
<keyword evidence="2" id="KW-1185">Reference proteome</keyword>
<feature type="region of interest" description="Disordered" evidence="1">
    <location>
        <begin position="389"/>
        <end position="461"/>
    </location>
</feature>
<dbReference type="Proteomes" id="UP000095282">
    <property type="component" value="Unplaced"/>
</dbReference>
<proteinExistence type="predicted"/>
<organism evidence="2 3">
    <name type="scientific">Caenorhabditis tropicalis</name>
    <dbReference type="NCBI Taxonomy" id="1561998"/>
    <lineage>
        <taxon>Eukaryota</taxon>
        <taxon>Metazoa</taxon>
        <taxon>Ecdysozoa</taxon>
        <taxon>Nematoda</taxon>
        <taxon>Chromadorea</taxon>
        <taxon>Rhabditida</taxon>
        <taxon>Rhabditina</taxon>
        <taxon>Rhabditomorpha</taxon>
        <taxon>Rhabditoidea</taxon>
        <taxon>Rhabditidae</taxon>
        <taxon>Peloderinae</taxon>
        <taxon>Caenorhabditis</taxon>
    </lineage>
</organism>
<dbReference type="AlphaFoldDB" id="A0A1I7UF47"/>
<feature type="region of interest" description="Disordered" evidence="1">
    <location>
        <begin position="290"/>
        <end position="331"/>
    </location>
</feature>
<reference evidence="3" key="1">
    <citation type="submission" date="2016-11" db="UniProtKB">
        <authorList>
            <consortium name="WormBaseParasite"/>
        </authorList>
    </citation>
    <scope>IDENTIFICATION</scope>
</reference>
<feature type="compositionally biased region" description="Basic and acidic residues" evidence="1">
    <location>
        <begin position="347"/>
        <end position="374"/>
    </location>
</feature>
<sequence length="529" mass="60010">MTTYFFQAPQQNAEQIRQYNVFRSQVINEGWRTLDLWDYNTRVHVESVVSQRKVDRFEEEALFKKRYRHIIIRFGRCLRLPDSAQAPPSQNMVRASHFFGDVLYLRAGAYDHYMGIPKRKVVPGETKKEDVPEVPVLEIPVVVEQKESAVKEDTVTIQKVKATKKQAKKISSHQSSSCQHPRRKHRFGDFLDSSLFQAVPIQNDPEEATEEDIPEVLIPEISAMEHTTETQEKEVAKESTVESQEKEVVKKPVTKEHTVETQEKEIAKTHVVKENPDETLEVMKKPVAEENTVEPQGKDVVKKPVDEEQITKTQEKETMKKPVAKEHTLEPEEKEVVKKLITEERSVKTQEKRVVKKPAAKEHSVETKEKEVVKKPAKKILGDFLDSSLFQESRSKKSNQRKAEVPKKKSASPSPKISGKKKEFDEEGFEIVNHGPSPKVVQASGNLLKPESPKKEDLQVGQELKTATEAIVSSKQEKSTTCFFGTDFCAGLYDGRGEEFFGGRPLGADSFAETDFLGADFCVGLYVGC</sequence>
<feature type="compositionally biased region" description="Basic and acidic residues" evidence="1">
    <location>
        <begin position="296"/>
        <end position="331"/>
    </location>
</feature>
<feature type="region of interest" description="Disordered" evidence="1">
    <location>
        <begin position="347"/>
        <end position="377"/>
    </location>
</feature>